<dbReference type="STRING" id="1519643.SAMN06295933_0335"/>
<keyword evidence="1" id="KW-0805">Transcription regulation</keyword>
<dbReference type="GO" id="GO:0005829">
    <property type="term" value="C:cytosol"/>
    <property type="evidence" value="ECO:0007669"/>
    <property type="project" value="TreeGrafter"/>
</dbReference>
<organism evidence="6 7">
    <name type="scientific">Desulfovibrio gilichinskyi</name>
    <dbReference type="NCBI Taxonomy" id="1519643"/>
    <lineage>
        <taxon>Bacteria</taxon>
        <taxon>Pseudomonadati</taxon>
        <taxon>Thermodesulfobacteriota</taxon>
        <taxon>Desulfovibrionia</taxon>
        <taxon>Desulfovibrionales</taxon>
        <taxon>Desulfovibrionaceae</taxon>
        <taxon>Desulfovibrio</taxon>
    </lineage>
</organism>
<dbReference type="PANTHER" id="PTHR24567">
    <property type="entry name" value="CRP FAMILY TRANSCRIPTIONAL REGULATORY PROTEIN"/>
    <property type="match status" value="1"/>
</dbReference>
<protein>
    <submittedName>
        <fullName evidence="6">Transcriptional regulator, Crp/Fnr family</fullName>
    </submittedName>
</protein>
<dbReference type="AlphaFoldDB" id="A0A1X7C4C4"/>
<accession>A0A1X7C4C4</accession>
<feature type="domain" description="HTH crp-type" evidence="5">
    <location>
        <begin position="134"/>
        <end position="208"/>
    </location>
</feature>
<evidence type="ECO:0000256" key="3">
    <source>
        <dbReference type="ARBA" id="ARBA00023163"/>
    </source>
</evidence>
<dbReference type="Pfam" id="PF13545">
    <property type="entry name" value="HTH_Crp_2"/>
    <property type="match status" value="1"/>
</dbReference>
<dbReference type="PANTHER" id="PTHR24567:SF74">
    <property type="entry name" value="HTH-TYPE TRANSCRIPTIONAL REGULATOR ARCR"/>
    <property type="match status" value="1"/>
</dbReference>
<dbReference type="Pfam" id="PF00027">
    <property type="entry name" value="cNMP_binding"/>
    <property type="match status" value="1"/>
</dbReference>
<dbReference type="InterPro" id="IPR000595">
    <property type="entry name" value="cNMP-bd_dom"/>
</dbReference>
<keyword evidence="3" id="KW-0804">Transcription</keyword>
<dbReference type="GO" id="GO:0003677">
    <property type="term" value="F:DNA binding"/>
    <property type="evidence" value="ECO:0007669"/>
    <property type="project" value="UniProtKB-KW"/>
</dbReference>
<dbReference type="InterPro" id="IPR036388">
    <property type="entry name" value="WH-like_DNA-bd_sf"/>
</dbReference>
<keyword evidence="2" id="KW-0238">DNA-binding</keyword>
<dbReference type="OrthoDB" id="7263823at2"/>
<evidence type="ECO:0000259" key="4">
    <source>
        <dbReference type="PROSITE" id="PS50042"/>
    </source>
</evidence>
<dbReference type="CDD" id="cd00038">
    <property type="entry name" value="CAP_ED"/>
    <property type="match status" value="1"/>
</dbReference>
<evidence type="ECO:0000259" key="5">
    <source>
        <dbReference type="PROSITE" id="PS51063"/>
    </source>
</evidence>
<dbReference type="EMBL" id="FWZU01000001">
    <property type="protein sequence ID" value="SME89783.1"/>
    <property type="molecule type" value="Genomic_DNA"/>
</dbReference>
<evidence type="ECO:0000256" key="1">
    <source>
        <dbReference type="ARBA" id="ARBA00023015"/>
    </source>
</evidence>
<evidence type="ECO:0000256" key="2">
    <source>
        <dbReference type="ARBA" id="ARBA00023125"/>
    </source>
</evidence>
<sequence>MKFSGINLLDELKRIELADLRDVFNSRQVKKGAIVFSPDQEEDLVFIVESGKVRIYLGYEDKEFTLGILQPGDLYSTHAGCFVQALEDGSLLTTDVQSVKRCMTEVPLFNRTMVRVLGKILQNSFSVIGGLAFKDIYARLSGYLYKEAHSAGVPVDGGIELELDLTIEQLSQILGATRQTVSTLLNNMVREGLVVKRGRSKWFIPDLKSLENVVNS</sequence>
<dbReference type="Gene3D" id="2.60.120.10">
    <property type="entry name" value="Jelly Rolls"/>
    <property type="match status" value="1"/>
</dbReference>
<dbReference type="RefSeq" id="WP_085097363.1">
    <property type="nucleotide sequence ID" value="NZ_FWZU01000001.1"/>
</dbReference>
<evidence type="ECO:0000313" key="6">
    <source>
        <dbReference type="EMBL" id="SME89783.1"/>
    </source>
</evidence>
<evidence type="ECO:0000313" key="7">
    <source>
        <dbReference type="Proteomes" id="UP000192906"/>
    </source>
</evidence>
<dbReference type="InterPro" id="IPR050397">
    <property type="entry name" value="Env_Response_Regulators"/>
</dbReference>
<reference evidence="7" key="1">
    <citation type="submission" date="2017-04" db="EMBL/GenBank/DDBJ databases">
        <authorList>
            <person name="Varghese N."/>
            <person name="Submissions S."/>
        </authorList>
    </citation>
    <scope>NUCLEOTIDE SEQUENCE [LARGE SCALE GENOMIC DNA]</scope>
    <source>
        <strain evidence="7">K3S</strain>
    </source>
</reference>
<dbReference type="PROSITE" id="PS50042">
    <property type="entry name" value="CNMP_BINDING_3"/>
    <property type="match status" value="1"/>
</dbReference>
<dbReference type="InterPro" id="IPR036390">
    <property type="entry name" value="WH_DNA-bd_sf"/>
</dbReference>
<dbReference type="InterPro" id="IPR012318">
    <property type="entry name" value="HTH_CRP"/>
</dbReference>
<feature type="domain" description="Cyclic nucleotide-binding" evidence="4">
    <location>
        <begin position="8"/>
        <end position="79"/>
    </location>
</feature>
<gene>
    <name evidence="6" type="ORF">SAMN06295933_0335</name>
</gene>
<dbReference type="SMART" id="SM00419">
    <property type="entry name" value="HTH_CRP"/>
    <property type="match status" value="1"/>
</dbReference>
<dbReference type="InterPro" id="IPR014710">
    <property type="entry name" value="RmlC-like_jellyroll"/>
</dbReference>
<name>A0A1X7C4C4_9BACT</name>
<dbReference type="Proteomes" id="UP000192906">
    <property type="component" value="Unassembled WGS sequence"/>
</dbReference>
<dbReference type="SUPFAM" id="SSF46785">
    <property type="entry name" value="Winged helix' DNA-binding domain"/>
    <property type="match status" value="1"/>
</dbReference>
<dbReference type="GO" id="GO:0003700">
    <property type="term" value="F:DNA-binding transcription factor activity"/>
    <property type="evidence" value="ECO:0007669"/>
    <property type="project" value="TreeGrafter"/>
</dbReference>
<dbReference type="Gene3D" id="1.10.10.10">
    <property type="entry name" value="Winged helix-like DNA-binding domain superfamily/Winged helix DNA-binding domain"/>
    <property type="match status" value="1"/>
</dbReference>
<keyword evidence="7" id="KW-1185">Reference proteome</keyword>
<proteinExistence type="predicted"/>
<dbReference type="SUPFAM" id="SSF51206">
    <property type="entry name" value="cAMP-binding domain-like"/>
    <property type="match status" value="1"/>
</dbReference>
<dbReference type="InterPro" id="IPR018490">
    <property type="entry name" value="cNMP-bd_dom_sf"/>
</dbReference>
<dbReference type="SMART" id="SM00100">
    <property type="entry name" value="cNMP"/>
    <property type="match status" value="1"/>
</dbReference>
<dbReference type="PROSITE" id="PS51063">
    <property type="entry name" value="HTH_CRP_2"/>
    <property type="match status" value="1"/>
</dbReference>